<accession>A0A4S8QEA3</accession>
<evidence type="ECO:0000259" key="2">
    <source>
        <dbReference type="Pfam" id="PF00561"/>
    </source>
</evidence>
<reference evidence="4" key="1">
    <citation type="submission" date="2019-04" db="EMBL/GenBank/DDBJ databases">
        <title>Nocardioides xinjiangensis sp. nov.</title>
        <authorList>
            <person name="Liu S."/>
        </authorList>
    </citation>
    <scope>NUCLEOTIDE SEQUENCE [LARGE SCALE GENOMIC DNA]</scope>
    <source>
        <strain evidence="4">18</strain>
    </source>
</reference>
<feature type="compositionally biased region" description="Low complexity" evidence="1">
    <location>
        <begin position="1"/>
        <end position="14"/>
    </location>
</feature>
<feature type="region of interest" description="Disordered" evidence="1">
    <location>
        <begin position="1"/>
        <end position="22"/>
    </location>
</feature>
<dbReference type="Proteomes" id="UP000308760">
    <property type="component" value="Unassembled WGS sequence"/>
</dbReference>
<keyword evidence="3" id="KW-0378">Hydrolase</keyword>
<dbReference type="GO" id="GO:0016787">
    <property type="term" value="F:hydrolase activity"/>
    <property type="evidence" value="ECO:0007669"/>
    <property type="project" value="UniProtKB-KW"/>
</dbReference>
<protein>
    <submittedName>
        <fullName evidence="3">Alpha/beta fold hydrolase</fullName>
    </submittedName>
</protein>
<gene>
    <name evidence="3" type="ORF">FAB82_11530</name>
</gene>
<keyword evidence="4" id="KW-1185">Reference proteome</keyword>
<evidence type="ECO:0000256" key="1">
    <source>
        <dbReference type="SAM" id="MobiDB-lite"/>
    </source>
</evidence>
<comment type="caution">
    <text evidence="3">The sequence shown here is derived from an EMBL/GenBank/DDBJ whole genome shotgun (WGS) entry which is preliminary data.</text>
</comment>
<dbReference type="AlphaFoldDB" id="A0A4S8QEA3"/>
<dbReference type="InterPro" id="IPR029058">
    <property type="entry name" value="AB_hydrolase_fold"/>
</dbReference>
<dbReference type="EMBL" id="STGY01000044">
    <property type="protein sequence ID" value="THV41422.1"/>
    <property type="molecule type" value="Genomic_DNA"/>
</dbReference>
<organism evidence="3 4">
    <name type="scientific">Glycomyces buryatensis</name>
    <dbReference type="NCBI Taxonomy" id="2570927"/>
    <lineage>
        <taxon>Bacteria</taxon>
        <taxon>Bacillati</taxon>
        <taxon>Actinomycetota</taxon>
        <taxon>Actinomycetes</taxon>
        <taxon>Glycomycetales</taxon>
        <taxon>Glycomycetaceae</taxon>
        <taxon>Glycomyces</taxon>
    </lineage>
</organism>
<proteinExistence type="predicted"/>
<dbReference type="InterPro" id="IPR000073">
    <property type="entry name" value="AB_hydrolase_1"/>
</dbReference>
<feature type="domain" description="AB hydrolase-1" evidence="2">
    <location>
        <begin position="31"/>
        <end position="82"/>
    </location>
</feature>
<dbReference type="OrthoDB" id="4944883at2"/>
<dbReference type="Gene3D" id="3.40.50.1820">
    <property type="entry name" value="alpha/beta hydrolase"/>
    <property type="match status" value="1"/>
</dbReference>
<evidence type="ECO:0000313" key="4">
    <source>
        <dbReference type="Proteomes" id="UP000308760"/>
    </source>
</evidence>
<name>A0A4S8QEA3_9ACTN</name>
<sequence length="100" mass="10297">MSRSSSSRRTSRGSVPGGVVGQARLIRSGDTTGDLAAVKAPTLVINATGDLLVDPANSRVLAAGIPNAEYVEIDAGHVLMAEQPQAWEDAVTGFLAEHGL</sequence>
<reference evidence="3 4" key="2">
    <citation type="submission" date="2019-05" db="EMBL/GenBank/DDBJ databases">
        <title>Glycomyces buryatensis sp. nov.</title>
        <authorList>
            <person name="Nikitina E."/>
        </authorList>
    </citation>
    <scope>NUCLEOTIDE SEQUENCE [LARGE SCALE GENOMIC DNA]</scope>
    <source>
        <strain evidence="3 4">18</strain>
    </source>
</reference>
<dbReference type="SUPFAM" id="SSF53474">
    <property type="entry name" value="alpha/beta-Hydrolases"/>
    <property type="match status" value="1"/>
</dbReference>
<evidence type="ECO:0000313" key="3">
    <source>
        <dbReference type="EMBL" id="THV41422.1"/>
    </source>
</evidence>
<dbReference type="Pfam" id="PF00561">
    <property type="entry name" value="Abhydrolase_1"/>
    <property type="match status" value="1"/>
</dbReference>